<accession>A0A2U1N410</accession>
<comment type="caution">
    <text evidence="2">The sequence shown here is derived from an EMBL/GenBank/DDBJ whole genome shotgun (WGS) entry which is preliminary data.</text>
</comment>
<feature type="region of interest" description="Disordered" evidence="1">
    <location>
        <begin position="130"/>
        <end position="153"/>
    </location>
</feature>
<evidence type="ECO:0000313" key="3">
    <source>
        <dbReference type="Proteomes" id="UP000245207"/>
    </source>
</evidence>
<organism evidence="2 3">
    <name type="scientific">Artemisia annua</name>
    <name type="common">Sweet wormwood</name>
    <dbReference type="NCBI Taxonomy" id="35608"/>
    <lineage>
        <taxon>Eukaryota</taxon>
        <taxon>Viridiplantae</taxon>
        <taxon>Streptophyta</taxon>
        <taxon>Embryophyta</taxon>
        <taxon>Tracheophyta</taxon>
        <taxon>Spermatophyta</taxon>
        <taxon>Magnoliopsida</taxon>
        <taxon>eudicotyledons</taxon>
        <taxon>Gunneridae</taxon>
        <taxon>Pentapetalae</taxon>
        <taxon>asterids</taxon>
        <taxon>campanulids</taxon>
        <taxon>Asterales</taxon>
        <taxon>Asteraceae</taxon>
        <taxon>Asteroideae</taxon>
        <taxon>Anthemideae</taxon>
        <taxon>Artemisiinae</taxon>
        <taxon>Artemisia</taxon>
    </lineage>
</organism>
<dbReference type="Proteomes" id="UP000245207">
    <property type="component" value="Unassembled WGS sequence"/>
</dbReference>
<name>A0A2U1N410_ARTAN</name>
<evidence type="ECO:0000256" key="1">
    <source>
        <dbReference type="SAM" id="MobiDB-lite"/>
    </source>
</evidence>
<evidence type="ECO:0000313" key="2">
    <source>
        <dbReference type="EMBL" id="PWA68258.1"/>
    </source>
</evidence>
<reference evidence="2 3" key="1">
    <citation type="journal article" date="2018" name="Mol. Plant">
        <title>The genome of Artemisia annua provides insight into the evolution of Asteraceae family and artemisinin biosynthesis.</title>
        <authorList>
            <person name="Shen Q."/>
            <person name="Zhang L."/>
            <person name="Liao Z."/>
            <person name="Wang S."/>
            <person name="Yan T."/>
            <person name="Shi P."/>
            <person name="Liu M."/>
            <person name="Fu X."/>
            <person name="Pan Q."/>
            <person name="Wang Y."/>
            <person name="Lv Z."/>
            <person name="Lu X."/>
            <person name="Zhang F."/>
            <person name="Jiang W."/>
            <person name="Ma Y."/>
            <person name="Chen M."/>
            <person name="Hao X."/>
            <person name="Li L."/>
            <person name="Tang Y."/>
            <person name="Lv G."/>
            <person name="Zhou Y."/>
            <person name="Sun X."/>
            <person name="Brodelius P.E."/>
            <person name="Rose J.K.C."/>
            <person name="Tang K."/>
        </authorList>
    </citation>
    <scope>NUCLEOTIDE SEQUENCE [LARGE SCALE GENOMIC DNA]</scope>
    <source>
        <strain evidence="3">cv. Huhao1</strain>
        <tissue evidence="2">Leaf</tissue>
    </source>
</reference>
<proteinExistence type="predicted"/>
<protein>
    <submittedName>
        <fullName evidence="2">Uncharacterized protein</fullName>
    </submittedName>
</protein>
<dbReference type="AlphaFoldDB" id="A0A2U1N410"/>
<keyword evidence="3" id="KW-1185">Reference proteome</keyword>
<dbReference type="EMBL" id="PKPP01003675">
    <property type="protein sequence ID" value="PWA68258.1"/>
    <property type="molecule type" value="Genomic_DNA"/>
</dbReference>
<sequence>MPRRVREFYWGPNVPLYGTHPRTDEEIADYLWRQVLKDHGLRYRPYVPEDEFIPDKYYCDYLRWSIGEPDCIDEEVEALRLFKWTYESQGMKYNTNLLHRDRIRRKTNMDHLCHYLHQKIWAKRVLEPEPSELGEESVSKNEPEKSNKKIRKA</sequence>
<gene>
    <name evidence="2" type="ORF">CTI12_AA310110</name>
</gene>
<feature type="compositionally biased region" description="Basic and acidic residues" evidence="1">
    <location>
        <begin position="137"/>
        <end position="147"/>
    </location>
</feature>